<dbReference type="InterPro" id="IPR046357">
    <property type="entry name" value="PPIase_dom_sf"/>
</dbReference>
<evidence type="ECO:0000256" key="10">
    <source>
        <dbReference type="ARBA" id="ARBA00042775"/>
    </source>
</evidence>
<evidence type="ECO:0000313" key="15">
    <source>
        <dbReference type="Proteomes" id="UP001356170"/>
    </source>
</evidence>
<comment type="subcellular location">
    <subcellularLocation>
        <location evidence="1">Cell inner membrane</location>
        <topology evidence="1">Single-pass type II membrane protein</topology>
        <orientation evidence="1">Periplasmic side</orientation>
    </subcellularLocation>
</comment>
<dbReference type="PROSITE" id="PS01096">
    <property type="entry name" value="PPIC_PPIASE_1"/>
    <property type="match status" value="1"/>
</dbReference>
<dbReference type="InterPro" id="IPR052029">
    <property type="entry name" value="PpiD_chaperone"/>
</dbReference>
<dbReference type="PROSITE" id="PS50198">
    <property type="entry name" value="PPIC_PPIASE_2"/>
    <property type="match status" value="1"/>
</dbReference>
<evidence type="ECO:0000256" key="1">
    <source>
        <dbReference type="ARBA" id="ARBA00004382"/>
    </source>
</evidence>
<keyword evidence="7" id="KW-0143">Chaperone</keyword>
<keyword evidence="11" id="KW-0697">Rotamase</keyword>
<protein>
    <recommendedName>
        <fullName evidence="9">Periplasmic chaperone PpiD</fullName>
    </recommendedName>
    <alternativeName>
        <fullName evidence="10">Periplasmic folding chaperone</fullName>
    </alternativeName>
</protein>
<evidence type="ECO:0000256" key="6">
    <source>
        <dbReference type="ARBA" id="ARBA00023136"/>
    </source>
</evidence>
<evidence type="ECO:0000313" key="14">
    <source>
        <dbReference type="EMBL" id="MEF2156506.1"/>
    </source>
</evidence>
<keyword evidence="6 12" id="KW-0472">Membrane</keyword>
<dbReference type="SUPFAM" id="SSF54534">
    <property type="entry name" value="FKBP-like"/>
    <property type="match status" value="1"/>
</dbReference>
<feature type="domain" description="PpiC" evidence="13">
    <location>
        <begin position="286"/>
        <end position="389"/>
    </location>
</feature>
<evidence type="ECO:0000256" key="2">
    <source>
        <dbReference type="ARBA" id="ARBA00022475"/>
    </source>
</evidence>
<dbReference type="SUPFAM" id="SSF109998">
    <property type="entry name" value="Triger factor/SurA peptide-binding domain-like"/>
    <property type="match status" value="1"/>
</dbReference>
<evidence type="ECO:0000256" key="7">
    <source>
        <dbReference type="ARBA" id="ARBA00023186"/>
    </source>
</evidence>
<feature type="transmembrane region" description="Helical" evidence="12">
    <location>
        <begin position="12"/>
        <end position="30"/>
    </location>
</feature>
<dbReference type="RefSeq" id="WP_331704279.1">
    <property type="nucleotide sequence ID" value="NZ_JAZHBO010000002.1"/>
</dbReference>
<evidence type="ECO:0000256" key="4">
    <source>
        <dbReference type="ARBA" id="ARBA00022692"/>
    </source>
</evidence>
<keyword evidence="2" id="KW-1003">Cell membrane</keyword>
<keyword evidence="11" id="KW-0413">Isomerase</keyword>
<gene>
    <name evidence="14" type="ORF">V3390_09775</name>
</gene>
<keyword evidence="5 12" id="KW-1133">Transmembrane helix</keyword>
<dbReference type="PANTHER" id="PTHR47529">
    <property type="entry name" value="PEPTIDYL-PROLYL CIS-TRANS ISOMERASE D"/>
    <property type="match status" value="1"/>
</dbReference>
<evidence type="ECO:0000256" key="8">
    <source>
        <dbReference type="ARBA" id="ARBA00038408"/>
    </source>
</evidence>
<evidence type="ECO:0000256" key="9">
    <source>
        <dbReference type="ARBA" id="ARBA00040743"/>
    </source>
</evidence>
<keyword evidence="15" id="KW-1185">Reference proteome</keyword>
<dbReference type="Pfam" id="PF13624">
    <property type="entry name" value="SurA_N_3"/>
    <property type="match status" value="2"/>
</dbReference>
<dbReference type="Gene3D" id="3.10.50.40">
    <property type="match status" value="1"/>
</dbReference>
<evidence type="ECO:0000256" key="3">
    <source>
        <dbReference type="ARBA" id="ARBA00022519"/>
    </source>
</evidence>
<dbReference type="InterPro" id="IPR023058">
    <property type="entry name" value="PPIase_PpiC_CS"/>
</dbReference>
<proteinExistence type="inferred from homology"/>
<comment type="similarity">
    <text evidence="8">Belongs to the PpiD chaperone family.</text>
</comment>
<dbReference type="Proteomes" id="UP001356170">
    <property type="component" value="Unassembled WGS sequence"/>
</dbReference>
<dbReference type="EMBL" id="JAZHBO010000002">
    <property type="protein sequence ID" value="MEF2156506.1"/>
    <property type="molecule type" value="Genomic_DNA"/>
</dbReference>
<evidence type="ECO:0000256" key="12">
    <source>
        <dbReference type="SAM" id="Phobius"/>
    </source>
</evidence>
<comment type="caution">
    <text evidence="14">The sequence shown here is derived from an EMBL/GenBank/DDBJ whole genome shotgun (WGS) entry which is preliminary data.</text>
</comment>
<evidence type="ECO:0000256" key="11">
    <source>
        <dbReference type="PROSITE-ProRule" id="PRU00278"/>
    </source>
</evidence>
<name>A0ABU7V147_9GAMM</name>
<evidence type="ECO:0000256" key="5">
    <source>
        <dbReference type="ARBA" id="ARBA00022989"/>
    </source>
</evidence>
<dbReference type="InterPro" id="IPR000297">
    <property type="entry name" value="PPIase_PpiC"/>
</dbReference>
<dbReference type="Pfam" id="PF00639">
    <property type="entry name" value="Rotamase"/>
    <property type="match status" value="1"/>
</dbReference>
<dbReference type="PANTHER" id="PTHR47529:SF1">
    <property type="entry name" value="PERIPLASMIC CHAPERONE PPID"/>
    <property type="match status" value="1"/>
</dbReference>
<organism evidence="14 15">
    <name type="scientific">Aquilutibacter rugosus</name>
    <dbReference type="NCBI Taxonomy" id="3115820"/>
    <lineage>
        <taxon>Bacteria</taxon>
        <taxon>Pseudomonadati</taxon>
        <taxon>Pseudomonadota</taxon>
        <taxon>Gammaproteobacteria</taxon>
        <taxon>Lysobacterales</taxon>
        <taxon>Lysobacteraceae</taxon>
        <taxon>Aquilutibacter</taxon>
    </lineage>
</organism>
<dbReference type="InterPro" id="IPR027304">
    <property type="entry name" value="Trigger_fact/SurA_dom_sf"/>
</dbReference>
<sequence>MLQFLRDKSTGWFATVILGLLIVPFAIFGIDQYNVGGGSTAVARIDTPPSYWPGAPKFWPVSMLYDHAEISQDEFRSRLERERQAQREAEGEAFDAIAFDSAENKREILERMIDEKIGALSATAAGMGISDGQVQKEIMTIPAFIGADGKFDSNAYIMGLRTLSPPQTPRQFEQVIRDNLQERLLTEQLATSSFVTPKELDNLLKLSGETRDAALIAVPTVADTAAVTDAEIKTWYDTHKGQLQAPESVNLEYVIIDAAKLPPPAPVTEAQIRAQYDKDIAKYTGTETREASHILVNLPANAGKDQQDEAKRKIDAIYAEVTAAGADFAAVAKAKSEDTGSKAQGGSLGAVGKGTMPAAFDTALFSMTAAGISKPVKTDFGWHVIQLRKINASNARSFEQVKAEIAAELHKANAARNLNTVTGKVLDAVYSNPQDLKTPATANGLTVVTAGPLLRSSNEGVFATPAVKREAFKESLIKDKAVGDPIDLSPTQKMLLRVTAHQPAATLPLAKVRDEIIAQVRLERANKVAMTKANAIMAKIKAGSPVAGATAGLPMRVLNGVPRQAQGLDSKMSEAIFAIPASAKGAAAVKVFTLTNGQPMLVELRKVTPGDTSQYTPAMRNQLLQQFGMGRGIEEVRSFIRAKRSHVKVTVFDRNL</sequence>
<keyword evidence="4 12" id="KW-0812">Transmembrane</keyword>
<dbReference type="Gene3D" id="1.10.4030.10">
    <property type="entry name" value="Porin chaperone SurA, peptide-binding domain"/>
    <property type="match status" value="1"/>
</dbReference>
<accession>A0ABU7V147</accession>
<evidence type="ECO:0000259" key="13">
    <source>
        <dbReference type="PROSITE" id="PS50198"/>
    </source>
</evidence>
<keyword evidence="3" id="KW-0997">Cell inner membrane</keyword>
<reference evidence="14 15" key="1">
    <citation type="submission" date="2024-01" db="EMBL/GenBank/DDBJ databases">
        <title>Novel species of the genus Luteimonas isolated from rivers.</title>
        <authorList>
            <person name="Lu H."/>
        </authorList>
    </citation>
    <scope>NUCLEOTIDE SEQUENCE [LARGE SCALE GENOMIC DNA]</scope>
    <source>
        <strain evidence="14 15">FXH3W</strain>
    </source>
</reference>